<dbReference type="PANTHER" id="PTHR43420:SF31">
    <property type="entry name" value="ACETYLTRANSFERASE"/>
    <property type="match status" value="1"/>
</dbReference>
<keyword evidence="1 4" id="KW-0808">Transferase</keyword>
<keyword evidence="5" id="KW-1185">Reference proteome</keyword>
<dbReference type="STRING" id="1294263.JCM21531_2332"/>
<name>W4V6M8_9FIRM</name>
<evidence type="ECO:0000256" key="2">
    <source>
        <dbReference type="ARBA" id="ARBA00023315"/>
    </source>
</evidence>
<dbReference type="Gene3D" id="3.40.630.30">
    <property type="match status" value="1"/>
</dbReference>
<evidence type="ECO:0000313" key="5">
    <source>
        <dbReference type="Proteomes" id="UP000019109"/>
    </source>
</evidence>
<dbReference type="Pfam" id="PF13527">
    <property type="entry name" value="Acetyltransf_9"/>
    <property type="match status" value="1"/>
</dbReference>
<dbReference type="EMBL" id="BAVR01000026">
    <property type="protein sequence ID" value="GAE88852.1"/>
    <property type="molecule type" value="Genomic_DNA"/>
</dbReference>
<evidence type="ECO:0000313" key="4">
    <source>
        <dbReference type="EMBL" id="GAE88852.1"/>
    </source>
</evidence>
<proteinExistence type="predicted"/>
<sequence>MQISFNNRNDKEYQFMLNNLLKDIFLDFQFWYDLNLWNEIYESYSIVENGEIVSNICVFKTQILFNKKQYPALSVGAVATKKEYRGRGLSRLLMEHIIKKYDNVPMYLSANDSVLDFYPKFGFKRVYEKLPVCECVINNDVMANKLGYDDPKVWDYVYKRVNFSQKLDCLNSSSINIFHIYWGYLKDYIYELPEIDTMVIAEQKGETLKLIGVFSMKDISFSDLVKYLPFANVKKIEFGFMPYWSDVNYIMKEYEKAPLFVRGLRCDLGDFKFPELSIT</sequence>
<dbReference type="GO" id="GO:0016747">
    <property type="term" value="F:acyltransferase activity, transferring groups other than amino-acyl groups"/>
    <property type="evidence" value="ECO:0007669"/>
    <property type="project" value="InterPro"/>
</dbReference>
<dbReference type="PANTHER" id="PTHR43420">
    <property type="entry name" value="ACETYLTRANSFERASE"/>
    <property type="match status" value="1"/>
</dbReference>
<evidence type="ECO:0000256" key="1">
    <source>
        <dbReference type="ARBA" id="ARBA00022679"/>
    </source>
</evidence>
<evidence type="ECO:0000259" key="3">
    <source>
        <dbReference type="PROSITE" id="PS51186"/>
    </source>
</evidence>
<keyword evidence="2" id="KW-0012">Acyltransferase</keyword>
<reference evidence="4" key="1">
    <citation type="journal article" date="2014" name="Genome Announc.">
        <title>Draft Genome Sequence of Clostridium straminisolvens Strain JCM 21531T, Isolated from a Cellulose-Degrading Bacterial Community.</title>
        <authorList>
            <person name="Yuki M."/>
            <person name="Oshima K."/>
            <person name="Suda W."/>
            <person name="Sakamoto M."/>
            <person name="Kitamura K."/>
            <person name="Iida T."/>
            <person name="Hattori M."/>
            <person name="Ohkuma M."/>
        </authorList>
    </citation>
    <scope>NUCLEOTIDE SEQUENCE [LARGE SCALE GENOMIC DNA]</scope>
    <source>
        <strain evidence="4">JCM 21531</strain>
    </source>
</reference>
<dbReference type="SUPFAM" id="SSF55729">
    <property type="entry name" value="Acyl-CoA N-acyltransferases (Nat)"/>
    <property type="match status" value="1"/>
</dbReference>
<dbReference type="InterPro" id="IPR050680">
    <property type="entry name" value="YpeA/RimI_acetyltransf"/>
</dbReference>
<protein>
    <submittedName>
        <fullName evidence="4">Acetyltransferase</fullName>
    </submittedName>
</protein>
<dbReference type="InterPro" id="IPR016181">
    <property type="entry name" value="Acyl_CoA_acyltransferase"/>
</dbReference>
<feature type="domain" description="N-acetyltransferase" evidence="3">
    <location>
        <begin position="1"/>
        <end position="147"/>
    </location>
</feature>
<dbReference type="PROSITE" id="PS51186">
    <property type="entry name" value="GNAT"/>
    <property type="match status" value="1"/>
</dbReference>
<dbReference type="Proteomes" id="UP000019109">
    <property type="component" value="Unassembled WGS sequence"/>
</dbReference>
<dbReference type="CDD" id="cd04301">
    <property type="entry name" value="NAT_SF"/>
    <property type="match status" value="1"/>
</dbReference>
<accession>W4V6M8</accession>
<dbReference type="InterPro" id="IPR000182">
    <property type="entry name" value="GNAT_dom"/>
</dbReference>
<dbReference type="RefSeq" id="WP_117407242.1">
    <property type="nucleotide sequence ID" value="NZ_BAVR01000026.1"/>
</dbReference>
<comment type="caution">
    <text evidence="4">The sequence shown here is derived from an EMBL/GenBank/DDBJ whole genome shotgun (WGS) entry which is preliminary data.</text>
</comment>
<gene>
    <name evidence="4" type="ORF">JCM21531_2332</name>
</gene>
<dbReference type="AlphaFoldDB" id="W4V6M8"/>
<organism evidence="4 5">
    <name type="scientific">Acetivibrio straminisolvens JCM 21531</name>
    <dbReference type="NCBI Taxonomy" id="1294263"/>
    <lineage>
        <taxon>Bacteria</taxon>
        <taxon>Bacillati</taxon>
        <taxon>Bacillota</taxon>
        <taxon>Clostridia</taxon>
        <taxon>Eubacteriales</taxon>
        <taxon>Oscillospiraceae</taxon>
        <taxon>Acetivibrio</taxon>
    </lineage>
</organism>